<keyword evidence="2" id="KW-1185">Reference proteome</keyword>
<proteinExistence type="predicted"/>
<accession>A0ACC0FKQ7</accession>
<evidence type="ECO:0000313" key="2">
    <source>
        <dbReference type="Proteomes" id="UP001060215"/>
    </source>
</evidence>
<reference evidence="1 2" key="1">
    <citation type="journal article" date="2022" name="Plant J.">
        <title>Chromosome-level genome of Camellia lanceoleosa provides a valuable resource for understanding genome evolution and self-incompatibility.</title>
        <authorList>
            <person name="Gong W."/>
            <person name="Xiao S."/>
            <person name="Wang L."/>
            <person name="Liao Z."/>
            <person name="Chang Y."/>
            <person name="Mo W."/>
            <person name="Hu G."/>
            <person name="Li W."/>
            <person name="Zhao G."/>
            <person name="Zhu H."/>
            <person name="Hu X."/>
            <person name="Ji K."/>
            <person name="Xiang X."/>
            <person name="Song Q."/>
            <person name="Yuan D."/>
            <person name="Jin S."/>
            <person name="Zhang L."/>
        </authorList>
    </citation>
    <scope>NUCLEOTIDE SEQUENCE [LARGE SCALE GENOMIC DNA]</scope>
    <source>
        <strain evidence="1">SQ_2022a</strain>
    </source>
</reference>
<evidence type="ECO:0000313" key="1">
    <source>
        <dbReference type="EMBL" id="KAI7989352.1"/>
    </source>
</evidence>
<sequence>MQRRNRCAIMFREMRLVWLWVMLVLASECYGCLKHERIALLQLKASINHQNRSSMFTFLDTWNGEATTDCCEWERVKCSTTTGRVIQLSLDAFIYGGNGDRYLNASIFLPFEELESLDLSHNDLAGWLENEGLEKLGELTSLKFLDLSSNFLEGTIHINDLKGLHNLEQLDICSNHFNGFIAHSGVERLSVLGKLKLLRLDGNSFNNTILPSLGVLSSLKTLSLSYNHLNGSIDIGEFRNMSNLKELDLSSNSIKDIKGLDGLKHIQHLYLDNSSINKSFLYNVGLMSSLRVLTLRGIRFNGSLPDQGWSKLSYLQELDLSENGFNGTLPSCFGDLTSIRLLDLSFNQFTGNIALSPLTNLTTIKFLFLSYNNFEIPSSFVPFFNLSKLKVLLADNNRLGDQIESQTWTPRFQLQVFSVSNCGSNKPGMKLPQFLFYQYDLRIVDLSNNTLVETFPVWLLKNNTRLEVLTLRKGHLKGPFLLPSCPNPFVSSIDISDNHLEGQIGQILTNIGLIFPNLGDLNMSTNLFEGDITTFSGDMHFLEVLDLSNNNLSGQIPEHLTIRFPYLRILKLSNNNLSGLIPLFSFANSTSLQYLYLDNNHFDRFDHFVGKIPNSLPFSPNLLAIGISNNHISGKLPRWIGNLSQLIGINMFSNHLEGRIPIELCKLDSLEFLDLSDNNLSGSIPSCFNRLNMRHVHLNQNKLRGPLRFSFYNSSSLVTLDVSDNNLSGTIPSWIGTLFELSILCLKLNNFEGKIPVQLCQLKQLSILDLSQNNFSGPIPRCFIDIPFETTHSKSSVKTNAWGPSILYSIWKFVKGSRSHDHNDMFDDPFRFLDIQQQVGFTTKYGFYSYKGKTLDYMSGLDLSCNHLTREIPIEVGKLSNIHALNLSHNDLTGSIPTTFSHLRQIESLDLSYNNLNGKIPQLIELSNLEVFSVAYNNLSGSTPERKAQFATFEESSYEGNSLLCGLPLKTNCLGTVPTSTMPKVLDGEVEYDGFIDMEVFYVSFLVSYIIVLMGIIAVLFINPHWRRAWFHLVEVCMTTWYYFVLDNFVKFLSNRSV</sequence>
<dbReference type="Proteomes" id="UP001060215">
    <property type="component" value="Chromosome 14"/>
</dbReference>
<protein>
    <submittedName>
        <fullName evidence="1">Receptor-like protein 13</fullName>
    </submittedName>
</protein>
<gene>
    <name evidence="1" type="ORF">LOK49_LG13G00578</name>
</gene>
<comment type="caution">
    <text evidence="1">The sequence shown here is derived from an EMBL/GenBank/DDBJ whole genome shotgun (WGS) entry which is preliminary data.</text>
</comment>
<organism evidence="1 2">
    <name type="scientific">Camellia lanceoleosa</name>
    <dbReference type="NCBI Taxonomy" id="1840588"/>
    <lineage>
        <taxon>Eukaryota</taxon>
        <taxon>Viridiplantae</taxon>
        <taxon>Streptophyta</taxon>
        <taxon>Embryophyta</taxon>
        <taxon>Tracheophyta</taxon>
        <taxon>Spermatophyta</taxon>
        <taxon>Magnoliopsida</taxon>
        <taxon>eudicotyledons</taxon>
        <taxon>Gunneridae</taxon>
        <taxon>Pentapetalae</taxon>
        <taxon>asterids</taxon>
        <taxon>Ericales</taxon>
        <taxon>Theaceae</taxon>
        <taxon>Camellia</taxon>
    </lineage>
</organism>
<name>A0ACC0FKQ7_9ERIC</name>
<dbReference type="EMBL" id="CM045771">
    <property type="protein sequence ID" value="KAI7989352.1"/>
    <property type="molecule type" value="Genomic_DNA"/>
</dbReference>